<protein>
    <submittedName>
        <fullName evidence="1">Uncharacterized protein</fullName>
    </submittedName>
</protein>
<dbReference type="EMBL" id="JARQZJ010000006">
    <property type="protein sequence ID" value="KAK9871487.1"/>
    <property type="molecule type" value="Genomic_DNA"/>
</dbReference>
<evidence type="ECO:0000313" key="1">
    <source>
        <dbReference type="EMBL" id="KAK9871487.1"/>
    </source>
</evidence>
<keyword evidence="2" id="KW-1185">Reference proteome</keyword>
<dbReference type="AlphaFoldDB" id="A0AAW1TTR6"/>
<accession>A0AAW1TTR6</accession>
<dbReference type="Proteomes" id="UP001431783">
    <property type="component" value="Unassembled WGS sequence"/>
</dbReference>
<reference evidence="1 2" key="1">
    <citation type="submission" date="2023-03" db="EMBL/GenBank/DDBJ databases">
        <title>Genome insight into feeding habits of ladybird beetles.</title>
        <authorList>
            <person name="Li H.-S."/>
            <person name="Huang Y.-H."/>
            <person name="Pang H."/>
        </authorList>
    </citation>
    <scope>NUCLEOTIDE SEQUENCE [LARGE SCALE GENOMIC DNA]</scope>
    <source>
        <strain evidence="1">SYSU_2023b</strain>
        <tissue evidence="1">Whole body</tissue>
    </source>
</reference>
<proteinExistence type="predicted"/>
<evidence type="ECO:0000313" key="2">
    <source>
        <dbReference type="Proteomes" id="UP001431783"/>
    </source>
</evidence>
<comment type="caution">
    <text evidence="1">The sequence shown here is derived from an EMBL/GenBank/DDBJ whole genome shotgun (WGS) entry which is preliminary data.</text>
</comment>
<gene>
    <name evidence="1" type="ORF">WA026_012860</name>
</gene>
<name>A0AAW1TTR6_9CUCU</name>
<sequence length="102" mass="12143">MMYGRAVFTIENNHWNLYKKKRNNVICRLRDEEKTFYHQLIQESSSQDVWRNIKHLLIKSRNNKGGVAFNGKIIEDETSIAEHFNSFFLNGFIEKHNLLLSN</sequence>
<organism evidence="1 2">
    <name type="scientific">Henosepilachna vigintioctopunctata</name>
    <dbReference type="NCBI Taxonomy" id="420089"/>
    <lineage>
        <taxon>Eukaryota</taxon>
        <taxon>Metazoa</taxon>
        <taxon>Ecdysozoa</taxon>
        <taxon>Arthropoda</taxon>
        <taxon>Hexapoda</taxon>
        <taxon>Insecta</taxon>
        <taxon>Pterygota</taxon>
        <taxon>Neoptera</taxon>
        <taxon>Endopterygota</taxon>
        <taxon>Coleoptera</taxon>
        <taxon>Polyphaga</taxon>
        <taxon>Cucujiformia</taxon>
        <taxon>Coccinelloidea</taxon>
        <taxon>Coccinellidae</taxon>
        <taxon>Epilachninae</taxon>
        <taxon>Epilachnini</taxon>
        <taxon>Henosepilachna</taxon>
    </lineage>
</organism>